<dbReference type="EMBL" id="ONZQ02000006">
    <property type="protein sequence ID" value="SPO02145.1"/>
    <property type="molecule type" value="Genomic_DNA"/>
</dbReference>
<dbReference type="InterPro" id="IPR005804">
    <property type="entry name" value="FA_desaturase_dom"/>
</dbReference>
<comment type="subcellular location">
    <subcellularLocation>
        <location evidence="1">Membrane</location>
    </subcellularLocation>
</comment>
<feature type="transmembrane region" description="Helical" evidence="7">
    <location>
        <begin position="120"/>
        <end position="139"/>
    </location>
</feature>
<comment type="similarity">
    <text evidence="3">Belongs to the fatty acid desaturase type 1 family.</text>
</comment>
<feature type="domain" description="Fatty acid desaturase" evidence="8">
    <location>
        <begin position="120"/>
        <end position="397"/>
    </location>
</feature>
<keyword evidence="4" id="KW-0560">Oxidoreductase</keyword>
<evidence type="ECO:0000256" key="2">
    <source>
        <dbReference type="ARBA" id="ARBA00005189"/>
    </source>
</evidence>
<feature type="compositionally biased region" description="Low complexity" evidence="6">
    <location>
        <begin position="27"/>
        <end position="37"/>
    </location>
</feature>
<feature type="compositionally biased region" description="Basic and acidic residues" evidence="6">
    <location>
        <begin position="38"/>
        <end position="52"/>
    </location>
</feature>
<keyword evidence="11" id="KW-1185">Reference proteome</keyword>
<feature type="domain" description="Fatty acid desaturase N-terminal" evidence="9">
    <location>
        <begin position="31"/>
        <end position="97"/>
    </location>
</feature>
<evidence type="ECO:0000256" key="4">
    <source>
        <dbReference type="ARBA" id="ARBA00023002"/>
    </source>
</evidence>
<keyword evidence="7" id="KW-1133">Transmembrane helix</keyword>
<dbReference type="GO" id="GO:0016020">
    <property type="term" value="C:membrane"/>
    <property type="evidence" value="ECO:0007669"/>
    <property type="project" value="UniProtKB-SubCell"/>
</dbReference>
<evidence type="ECO:0000256" key="5">
    <source>
        <dbReference type="ARBA" id="ARBA00023136"/>
    </source>
</evidence>
<evidence type="ECO:0000313" key="10">
    <source>
        <dbReference type="EMBL" id="SPO02145.1"/>
    </source>
</evidence>
<evidence type="ECO:0000259" key="8">
    <source>
        <dbReference type="Pfam" id="PF00487"/>
    </source>
</evidence>
<evidence type="ECO:0000256" key="1">
    <source>
        <dbReference type="ARBA" id="ARBA00004370"/>
    </source>
</evidence>
<accession>A0AAE8SUX6</accession>
<comment type="pathway">
    <text evidence="2">Lipid metabolism.</text>
</comment>
<feature type="transmembrane region" description="Helical" evidence="7">
    <location>
        <begin position="89"/>
        <end position="108"/>
    </location>
</feature>
<dbReference type="GO" id="GO:0006629">
    <property type="term" value="P:lipid metabolic process"/>
    <property type="evidence" value="ECO:0007669"/>
    <property type="project" value="InterPro"/>
</dbReference>
<gene>
    <name evidence="10" type="ORF">DNG_04818</name>
</gene>
<feature type="region of interest" description="Disordered" evidence="6">
    <location>
        <begin position="26"/>
        <end position="59"/>
    </location>
</feature>
<keyword evidence="7" id="KW-0812">Transmembrane</keyword>
<feature type="transmembrane region" description="Helical" evidence="7">
    <location>
        <begin position="151"/>
        <end position="172"/>
    </location>
</feature>
<dbReference type="PANTHER" id="PTHR32100">
    <property type="entry name" value="OMEGA-6 FATTY ACID DESATURASE, CHLOROPLASTIC"/>
    <property type="match status" value="1"/>
</dbReference>
<proteinExistence type="inferred from homology"/>
<reference evidence="10" key="1">
    <citation type="submission" date="2018-03" db="EMBL/GenBank/DDBJ databases">
        <authorList>
            <person name="Guldener U."/>
        </authorList>
    </citation>
    <scope>NUCLEOTIDE SEQUENCE</scope>
</reference>
<dbReference type="InterPro" id="IPR021863">
    <property type="entry name" value="FAS_N"/>
</dbReference>
<protein>
    <submittedName>
        <fullName evidence="10">Related to bifunctional D12/D15 fatty acid desaturase</fullName>
    </submittedName>
</protein>
<dbReference type="Pfam" id="PF00487">
    <property type="entry name" value="FA_desaturase"/>
    <property type="match status" value="1"/>
</dbReference>
<evidence type="ECO:0000256" key="6">
    <source>
        <dbReference type="SAM" id="MobiDB-lite"/>
    </source>
</evidence>
<evidence type="ECO:0000256" key="7">
    <source>
        <dbReference type="SAM" id="Phobius"/>
    </source>
</evidence>
<organism evidence="10 11">
    <name type="scientific">Cephalotrichum gorgonifer</name>
    <dbReference type="NCBI Taxonomy" id="2041049"/>
    <lineage>
        <taxon>Eukaryota</taxon>
        <taxon>Fungi</taxon>
        <taxon>Dikarya</taxon>
        <taxon>Ascomycota</taxon>
        <taxon>Pezizomycotina</taxon>
        <taxon>Sordariomycetes</taxon>
        <taxon>Hypocreomycetidae</taxon>
        <taxon>Microascales</taxon>
        <taxon>Microascaceae</taxon>
        <taxon>Cephalotrichum</taxon>
    </lineage>
</organism>
<dbReference type="Proteomes" id="UP001187682">
    <property type="component" value="Unassembled WGS sequence"/>
</dbReference>
<sequence length="436" mass="49480">MSTPLAATTIAAAALLRPASKLESERATSSAASANANHVRESAEDKQKRKQIEAQNTRYPPGVYPDINTIRNAIPPHCFQPSLWISCGYLLRDMLLIGATAYVAIAFIPKIEDFYVRCAAWVAYGFIQGLFCTGLWILAHECGHGGFSLHTRINNIIGWAAHSFLMVPYFSWKFSHARHHRFTGHMEKDMAFVPRTQADHEDRWMVRLGLGAEVLEDTPIVAFVRLVIHQLFGWQAYLLFNVTAGPDSRQPDGKQWGMQSHFDPTSSVFRPSERIYIAISDLGLLIMGGFIYYGASVLGWSTMALLYLVPYLWVHHWLVAITYLHHTHPDVPHFDAENWTYVKGALATIDRDFGFIGKTLFHGIIDTHVVHHLFSKIPFYYAEEATESIKPMLGDLYRTEKGFMRSLWPAFTELKYVVPSTEVVGEMRWAKSKKTE</sequence>
<comment type="caution">
    <text evidence="10">The sequence shown here is derived from an EMBL/GenBank/DDBJ whole genome shotgun (WGS) entry which is preliminary data.</text>
</comment>
<dbReference type="Pfam" id="PF11960">
    <property type="entry name" value="DUF3474"/>
    <property type="match status" value="1"/>
</dbReference>
<feature type="transmembrane region" description="Helical" evidence="7">
    <location>
        <begin position="275"/>
        <end position="293"/>
    </location>
</feature>
<evidence type="ECO:0000256" key="3">
    <source>
        <dbReference type="ARBA" id="ARBA00009295"/>
    </source>
</evidence>
<evidence type="ECO:0000259" key="9">
    <source>
        <dbReference type="Pfam" id="PF11960"/>
    </source>
</evidence>
<keyword evidence="5 7" id="KW-0472">Membrane</keyword>
<name>A0AAE8SUX6_9PEZI</name>
<dbReference type="InterPro" id="IPR012171">
    <property type="entry name" value="Fatty_acid_desaturase"/>
</dbReference>
<dbReference type="GO" id="GO:0016717">
    <property type="term" value="F:oxidoreductase activity, acting on paired donors, with oxidation of a pair of donors resulting in the reduction of molecular oxygen to two molecules of water"/>
    <property type="evidence" value="ECO:0007669"/>
    <property type="project" value="InterPro"/>
</dbReference>
<dbReference type="AlphaFoldDB" id="A0AAE8SUX6"/>
<evidence type="ECO:0000313" key="11">
    <source>
        <dbReference type="Proteomes" id="UP001187682"/>
    </source>
</evidence>
<dbReference type="CDD" id="cd03507">
    <property type="entry name" value="Delta12-FADS-like"/>
    <property type="match status" value="1"/>
</dbReference>